<feature type="signal peptide" evidence="1">
    <location>
        <begin position="1"/>
        <end position="21"/>
    </location>
</feature>
<feature type="chain" id="PRO_5008680744" description="Lipoprotein" evidence="1">
    <location>
        <begin position="22"/>
        <end position="212"/>
    </location>
</feature>
<name>A0A1C3RH81_9PROT</name>
<dbReference type="Proteomes" id="UP000231658">
    <property type="component" value="Unassembled WGS sequence"/>
</dbReference>
<gene>
    <name evidence="2" type="ORF">MTBPR1_30009</name>
</gene>
<proteinExistence type="predicted"/>
<evidence type="ECO:0000313" key="3">
    <source>
        <dbReference type="Proteomes" id="UP000231658"/>
    </source>
</evidence>
<reference evidence="2 3" key="1">
    <citation type="submission" date="2016-07" db="EMBL/GenBank/DDBJ databases">
        <authorList>
            <person name="Lefevre C.T."/>
        </authorList>
    </citation>
    <scope>NUCLEOTIDE SEQUENCE [LARGE SCALE GENOMIC DNA]</scope>
    <source>
        <strain evidence="2">PR1</strain>
    </source>
</reference>
<evidence type="ECO:0000313" key="2">
    <source>
        <dbReference type="EMBL" id="SCA56639.1"/>
    </source>
</evidence>
<keyword evidence="3" id="KW-1185">Reference proteome</keyword>
<protein>
    <recommendedName>
        <fullName evidence="4">Lipoprotein</fullName>
    </recommendedName>
</protein>
<evidence type="ECO:0000256" key="1">
    <source>
        <dbReference type="SAM" id="SignalP"/>
    </source>
</evidence>
<accession>A0A1C3RH81</accession>
<dbReference type="RefSeq" id="WP_069188731.1">
    <property type="nucleotide sequence ID" value="NZ_FLYE01000023.1"/>
</dbReference>
<dbReference type="AlphaFoldDB" id="A0A1C3RH81"/>
<keyword evidence="1" id="KW-0732">Signal</keyword>
<evidence type="ECO:0008006" key="4">
    <source>
        <dbReference type="Google" id="ProtNLM"/>
    </source>
</evidence>
<dbReference type="OrthoDB" id="6989177at2"/>
<dbReference type="EMBL" id="FLYE01000023">
    <property type="protein sequence ID" value="SCA56639.1"/>
    <property type="molecule type" value="Genomic_DNA"/>
</dbReference>
<sequence>MKQFFRYFSLILCIAYLGACAQKLPEEARYPKFSNPLTADLSVAVTDHRDFILNGDKEPWFEGIMHGAFGIPASLKRNGPTEGRPFAYYLSTMIQTSLSKAGSNVTIVELPKGESLEASIQTLTDKGSSGIIVIMKKSRYAFWLSADYQYDFEVAIVDIEGRIKVRKTFAKWDKEIPLSSTYNVFDMFTEIYTKRLQVILDDPEIKAALANA</sequence>
<organism evidence="2 3">
    <name type="scientific">Candidatus Terasakiella magnetica</name>
    <dbReference type="NCBI Taxonomy" id="1867952"/>
    <lineage>
        <taxon>Bacteria</taxon>
        <taxon>Pseudomonadati</taxon>
        <taxon>Pseudomonadota</taxon>
        <taxon>Alphaproteobacteria</taxon>
        <taxon>Rhodospirillales</taxon>
        <taxon>Terasakiellaceae</taxon>
        <taxon>Terasakiella</taxon>
    </lineage>
</organism>